<dbReference type="AlphaFoldDB" id="A0A8W8KDM2"/>
<dbReference type="GO" id="GO:0001727">
    <property type="term" value="F:lipid kinase activity"/>
    <property type="evidence" value="ECO:0007669"/>
    <property type="project" value="TreeGrafter"/>
</dbReference>
<dbReference type="InterPro" id="IPR017438">
    <property type="entry name" value="ATP-NAD_kinase_N"/>
</dbReference>
<dbReference type="Gene3D" id="3.40.50.10330">
    <property type="entry name" value="Probable inorganic polyphosphate/atp-NAD kinase, domain 1"/>
    <property type="match status" value="1"/>
</dbReference>
<evidence type="ECO:0000259" key="1">
    <source>
        <dbReference type="PROSITE" id="PS50146"/>
    </source>
</evidence>
<dbReference type="InterPro" id="IPR001206">
    <property type="entry name" value="Diacylglycerol_kinase_cat_dom"/>
</dbReference>
<dbReference type="InterPro" id="IPR050187">
    <property type="entry name" value="Lipid_Phosphate_FormReg"/>
</dbReference>
<evidence type="ECO:0000313" key="3">
    <source>
        <dbReference type="Proteomes" id="UP000005408"/>
    </source>
</evidence>
<proteinExistence type="predicted"/>
<protein>
    <recommendedName>
        <fullName evidence="1">DAGKc domain-containing protein</fullName>
    </recommendedName>
</protein>
<feature type="domain" description="DAGKc" evidence="1">
    <location>
        <begin position="99"/>
        <end position="251"/>
    </location>
</feature>
<dbReference type="PANTHER" id="PTHR12358">
    <property type="entry name" value="SPHINGOSINE KINASE"/>
    <property type="match status" value="1"/>
</dbReference>
<dbReference type="GO" id="GO:0016020">
    <property type="term" value="C:membrane"/>
    <property type="evidence" value="ECO:0007669"/>
    <property type="project" value="GOC"/>
</dbReference>
<dbReference type="Gene3D" id="2.60.200.40">
    <property type="match status" value="1"/>
</dbReference>
<organism evidence="2 3">
    <name type="scientific">Magallana gigas</name>
    <name type="common">Pacific oyster</name>
    <name type="synonym">Crassostrea gigas</name>
    <dbReference type="NCBI Taxonomy" id="29159"/>
    <lineage>
        <taxon>Eukaryota</taxon>
        <taxon>Metazoa</taxon>
        <taxon>Spiralia</taxon>
        <taxon>Lophotrochozoa</taxon>
        <taxon>Mollusca</taxon>
        <taxon>Bivalvia</taxon>
        <taxon>Autobranchia</taxon>
        <taxon>Pteriomorphia</taxon>
        <taxon>Ostreida</taxon>
        <taxon>Ostreoidea</taxon>
        <taxon>Ostreidae</taxon>
        <taxon>Magallana</taxon>
    </lineage>
</organism>
<reference evidence="2" key="1">
    <citation type="submission" date="2022-08" db="UniProtKB">
        <authorList>
            <consortium name="EnsemblMetazoa"/>
        </authorList>
    </citation>
    <scope>IDENTIFICATION</scope>
    <source>
        <strain evidence="2">05x7-T-G4-1.051#20</strain>
    </source>
</reference>
<dbReference type="InterPro" id="IPR016064">
    <property type="entry name" value="NAD/diacylglycerol_kinase_sf"/>
</dbReference>
<dbReference type="PROSITE" id="PS50146">
    <property type="entry name" value="DAGK"/>
    <property type="match status" value="1"/>
</dbReference>
<dbReference type="SUPFAM" id="SSF111331">
    <property type="entry name" value="NAD kinase/diacylglycerol kinase-like"/>
    <property type="match status" value="1"/>
</dbReference>
<dbReference type="GO" id="GO:0006665">
    <property type="term" value="P:sphingolipid metabolic process"/>
    <property type="evidence" value="ECO:0007669"/>
    <property type="project" value="TreeGrafter"/>
</dbReference>
<accession>A0A8W8KDM2</accession>
<dbReference type="PANTHER" id="PTHR12358:SF54">
    <property type="entry name" value="SPHINGOSINE KINASE RELATED PROTEIN"/>
    <property type="match status" value="1"/>
</dbReference>
<dbReference type="SMART" id="SM00046">
    <property type="entry name" value="DAGKc"/>
    <property type="match status" value="1"/>
</dbReference>
<keyword evidence="3" id="KW-1185">Reference proteome</keyword>
<dbReference type="Proteomes" id="UP000005408">
    <property type="component" value="Unassembled WGS sequence"/>
</dbReference>
<name>A0A8W8KDM2_MAGGI</name>
<evidence type="ECO:0000313" key="2">
    <source>
        <dbReference type="EnsemblMetazoa" id="G23047.3:cds"/>
    </source>
</evidence>
<dbReference type="Pfam" id="PF00781">
    <property type="entry name" value="DAGK_cat"/>
    <property type="match status" value="1"/>
</dbReference>
<dbReference type="EnsemblMetazoa" id="G23047.3">
    <property type="protein sequence ID" value="G23047.3:cds"/>
    <property type="gene ID" value="G23047"/>
</dbReference>
<sequence>MVVKIDFKSISVEEERLKISANDKICDIDICDVIGCHLSEEPAGFLSALFGSYPYLVVRYISKGKDYKWTAETLQVAGSKEECEALQNKINGILGQANLRPRRLGIFINPVGGGGNSLNVYKNVVHPLFKAANIKCDVNVSERPKHMIDLINCFDTASVDGLVIVGGDGSLLEVLNCLLTRAQKEADLDYDQPTCKLKPLEVPIGIIPTGTGNGTARGLYGNMDVVTAVLHIIRGRTNYNNIQAVYSGGKMVSFSGVVIACGLFTDIMYETDRQRWLKRARYSVIPLYMLLFKRPRLFKVKLSIFSGKSTSNDDSMEAQDLGEVRSVMSLYGDFFNNATDSKMDFVKLSRESRKTDVFTLLAFKESGRLEFMSSFLLFLSFTRSLFQKDFIAPYTVTGYRVKILSGDKNLPQDAHVARMNNLLDVDGEMIDLVDGEYEVWNHIRMQFSSISVKRVHILRQDCGMNIWRT</sequence>